<name>V7IAA3_EIKCO</name>
<dbReference type="HOGENOM" id="CLU_2953113_0_0_4"/>
<comment type="caution">
    <text evidence="1">The sequence shown here is derived from an EMBL/GenBank/DDBJ whole genome shotgun (WGS) entry which is preliminary data.</text>
</comment>
<proteinExistence type="predicted"/>
<sequence length="59" mass="6957">MQQEQQLLLINKRRKLIMLPNLLLQRLYVGKTTLFAGLKQYMKKIGLYLLLYMIDVCAA</sequence>
<evidence type="ECO:0000313" key="1">
    <source>
        <dbReference type="EMBL" id="ETA83130.1"/>
    </source>
</evidence>
<accession>V7IAA3</accession>
<protein>
    <submittedName>
        <fullName evidence="1">Uncharacterized protein</fullName>
    </submittedName>
</protein>
<evidence type="ECO:0000313" key="2">
    <source>
        <dbReference type="Proteomes" id="UP000018554"/>
    </source>
</evidence>
<reference evidence="1 2" key="1">
    <citation type="submission" date="2013-11" db="EMBL/GenBank/DDBJ databases">
        <title>The Genome Sequence of Eikenella corrodens CC92I.</title>
        <authorList>
            <consortium name="The Broad Institute Genomics Platform"/>
            <person name="Earl A."/>
            <person name="Allen-Vercoe E."/>
            <person name="Daigneault M."/>
            <person name="Young S.K."/>
            <person name="Zeng Q."/>
            <person name="Gargeya S."/>
            <person name="Fitzgerald M."/>
            <person name="Abouelleil A."/>
            <person name="Alvarado L."/>
            <person name="Chapman S.B."/>
            <person name="Gainer-Dewar J."/>
            <person name="Goldberg J."/>
            <person name="Griggs A."/>
            <person name="Gujja S."/>
            <person name="Hansen M."/>
            <person name="Howarth C."/>
            <person name="Imamovic A."/>
            <person name="Ireland A."/>
            <person name="Larimer J."/>
            <person name="McCowan C."/>
            <person name="Murphy C."/>
            <person name="Pearson M."/>
            <person name="Poon T.W."/>
            <person name="Priest M."/>
            <person name="Roberts A."/>
            <person name="Saif S."/>
            <person name="Shea T."/>
            <person name="Sykes S."/>
            <person name="Wortman J."/>
            <person name="Nusbaum C."/>
            <person name="Birren B."/>
        </authorList>
    </citation>
    <scope>NUCLEOTIDE SEQUENCE [LARGE SCALE GENOMIC DNA]</scope>
    <source>
        <strain evidence="1 2">CC92I</strain>
    </source>
</reference>
<organism evidence="1 2">
    <name type="scientific">Eikenella corrodens CC92I</name>
    <dbReference type="NCBI Taxonomy" id="1073362"/>
    <lineage>
        <taxon>Bacteria</taxon>
        <taxon>Pseudomonadati</taxon>
        <taxon>Pseudomonadota</taxon>
        <taxon>Betaproteobacteria</taxon>
        <taxon>Neisseriales</taxon>
        <taxon>Neisseriaceae</taxon>
        <taxon>Eikenella</taxon>
    </lineage>
</organism>
<dbReference type="AlphaFoldDB" id="V7IAA3"/>
<gene>
    <name evidence="1" type="ORF">HMPREF1177_01714</name>
</gene>
<dbReference type="Proteomes" id="UP000018554">
    <property type="component" value="Unassembled WGS sequence"/>
</dbReference>
<dbReference type="EMBL" id="AZGQ01000010">
    <property type="protein sequence ID" value="ETA83130.1"/>
    <property type="molecule type" value="Genomic_DNA"/>
</dbReference>
<keyword evidence="2" id="KW-1185">Reference proteome</keyword>